<organism evidence="3 4">
    <name type="scientific">Lutibacter flavus</name>
    <dbReference type="NCBI Taxonomy" id="691689"/>
    <lineage>
        <taxon>Bacteria</taxon>
        <taxon>Pseudomonadati</taxon>
        <taxon>Bacteroidota</taxon>
        <taxon>Flavobacteriia</taxon>
        <taxon>Flavobacteriales</taxon>
        <taxon>Flavobacteriaceae</taxon>
        <taxon>Lutibacter</taxon>
    </lineage>
</organism>
<dbReference type="InterPro" id="IPR007742">
    <property type="entry name" value="NosD_dom"/>
</dbReference>
<protein>
    <submittedName>
        <fullName evidence="3">Nitrous oxidase accessory protein</fullName>
    </submittedName>
</protein>
<dbReference type="InterPro" id="IPR012334">
    <property type="entry name" value="Pectin_lyas_fold"/>
</dbReference>
<dbReference type="OrthoDB" id="9767990at2"/>
<keyword evidence="4" id="KW-1185">Reference proteome</keyword>
<sequence length="412" mass="46950">MRFINLLFFLFFISVLQAKQIEVCESCAIKSIKDAIEIAEKGDEILIKTGLYKEHDIIVSKSVVIIGEKGVILDGEGVGGIFTFEADNFTIKNVKIINVGSSYTVDYAAIKVVKAQNFIIENCTFESVFFGILIEKSKKGIIRNNKISSNRASEASSGNGIHIWDGDKMEVYNNELFGLRDGIYFEFVKNSFVYNNLSTNNIRYGLHFMFSNKNEYHHNEFRNNGAGVAVMFSKYISMHHNKFRLNWGSASYGLLLKEIYDAEIYNNLFEENTIGINGEGCTRINYKNNSFLRNGWAIKIAGACYANIFTNNDFMHNSLDLAYNSKLNDNKFDNNYWSEYTGYDLDKNGIGDIPYRPVKLFSYIVNQTPEALVLLRSLFVDIINFSEKVSPVFTPDDLLDENPKMKRINDSI</sequence>
<evidence type="ECO:0000313" key="4">
    <source>
        <dbReference type="Proteomes" id="UP000198412"/>
    </source>
</evidence>
<feature type="signal peptide" evidence="1">
    <location>
        <begin position="1"/>
        <end position="18"/>
    </location>
</feature>
<feature type="domain" description="Periplasmic copper-binding protein NosD beta helix" evidence="2">
    <location>
        <begin position="157"/>
        <end position="342"/>
    </location>
</feature>
<dbReference type="NCBIfam" id="TIGR04247">
    <property type="entry name" value="NosD_copper_fam"/>
    <property type="match status" value="1"/>
</dbReference>
<dbReference type="RefSeq" id="WP_089379010.1">
    <property type="nucleotide sequence ID" value="NZ_FZNX01000005.1"/>
</dbReference>
<dbReference type="SUPFAM" id="SSF51126">
    <property type="entry name" value="Pectin lyase-like"/>
    <property type="match status" value="1"/>
</dbReference>
<dbReference type="NCBIfam" id="TIGR03804">
    <property type="entry name" value="para_beta_helix"/>
    <property type="match status" value="1"/>
</dbReference>
<dbReference type="SMART" id="SM00710">
    <property type="entry name" value="PbH1"/>
    <property type="match status" value="9"/>
</dbReference>
<dbReference type="Gene3D" id="2.160.20.10">
    <property type="entry name" value="Single-stranded right-handed beta-helix, Pectin lyase-like"/>
    <property type="match status" value="1"/>
</dbReference>
<dbReference type="InterPro" id="IPR006626">
    <property type="entry name" value="PbH1"/>
</dbReference>
<proteinExistence type="predicted"/>
<reference evidence="4" key="1">
    <citation type="submission" date="2017-06" db="EMBL/GenBank/DDBJ databases">
        <authorList>
            <person name="Varghese N."/>
            <person name="Submissions S."/>
        </authorList>
    </citation>
    <scope>NUCLEOTIDE SEQUENCE [LARGE SCALE GENOMIC DNA]</scope>
    <source>
        <strain evidence="4">DSM 27993</strain>
    </source>
</reference>
<dbReference type="Pfam" id="PF05048">
    <property type="entry name" value="NosD"/>
    <property type="match status" value="2"/>
</dbReference>
<evidence type="ECO:0000259" key="2">
    <source>
        <dbReference type="Pfam" id="PF05048"/>
    </source>
</evidence>
<evidence type="ECO:0000256" key="1">
    <source>
        <dbReference type="SAM" id="SignalP"/>
    </source>
</evidence>
<keyword evidence="1" id="KW-0732">Signal</keyword>
<gene>
    <name evidence="3" type="ORF">SAMN04488111_2725</name>
</gene>
<feature type="domain" description="Periplasmic copper-binding protein NosD beta helix" evidence="2">
    <location>
        <begin position="78"/>
        <end position="152"/>
    </location>
</feature>
<feature type="chain" id="PRO_5013054165" evidence="1">
    <location>
        <begin position="19"/>
        <end position="412"/>
    </location>
</feature>
<dbReference type="InterPro" id="IPR011050">
    <property type="entry name" value="Pectin_lyase_fold/virulence"/>
</dbReference>
<dbReference type="Proteomes" id="UP000198412">
    <property type="component" value="Unassembled WGS sequence"/>
</dbReference>
<dbReference type="EMBL" id="FZNX01000005">
    <property type="protein sequence ID" value="SNR73238.1"/>
    <property type="molecule type" value="Genomic_DNA"/>
</dbReference>
<dbReference type="InterPro" id="IPR022441">
    <property type="entry name" value="Para_beta_helix_rpt-2"/>
</dbReference>
<dbReference type="AlphaFoldDB" id="A0A238YR14"/>
<evidence type="ECO:0000313" key="3">
    <source>
        <dbReference type="EMBL" id="SNR73238.1"/>
    </source>
</evidence>
<name>A0A238YR14_9FLAO</name>
<dbReference type="InterPro" id="IPR026464">
    <property type="entry name" value="NosD_copper_fam"/>
</dbReference>
<accession>A0A238YR14</accession>